<dbReference type="AlphaFoldDB" id="E4UZP5"/>
<dbReference type="OrthoDB" id="184880at2759"/>
<organism evidence="2">
    <name type="scientific">Arthroderma gypseum (strain ATCC MYA-4604 / CBS 118893)</name>
    <name type="common">Microsporum gypseum</name>
    <dbReference type="NCBI Taxonomy" id="535722"/>
    <lineage>
        <taxon>Eukaryota</taxon>
        <taxon>Fungi</taxon>
        <taxon>Dikarya</taxon>
        <taxon>Ascomycota</taxon>
        <taxon>Pezizomycotina</taxon>
        <taxon>Eurotiomycetes</taxon>
        <taxon>Eurotiomycetidae</taxon>
        <taxon>Onygenales</taxon>
        <taxon>Arthrodermataceae</taxon>
        <taxon>Nannizzia</taxon>
    </lineage>
</organism>
<evidence type="ECO:0000313" key="1">
    <source>
        <dbReference type="EMBL" id="EFR03575.1"/>
    </source>
</evidence>
<dbReference type="Proteomes" id="UP000002669">
    <property type="component" value="Unassembled WGS sequence"/>
</dbReference>
<dbReference type="OMA" id="RVQHEWI"/>
<sequence>MGDHQDRQFEQDKSRYVIPGGSVERDRLRVQHEWIKGTAGGLIKAPLNLTAGGLKVLDSATADGFWIHDVRLVLPDDTEYVGFDIATELFPPPENLPPTVSLVPHSVTEPVPPAWESNFDLVNQRLLFAFFQRQEINQIVKRLVSCLKPGGWIQFFEYDHYTMVTDPRATTYLLFYKFAEQKVRNLNVKTDIMDALEDAGCENIQSQCLEMVAGNAHVDREQGMRGRRVSRVLFHSFGSLVKLEDVGLSEDRRPSLAAELEKDMDTYKTGVAGNFIWAQRKRT</sequence>
<dbReference type="Gene3D" id="3.40.50.150">
    <property type="entry name" value="Vaccinia Virus protein VP39"/>
    <property type="match status" value="1"/>
</dbReference>
<proteinExistence type="predicted"/>
<gene>
    <name evidence="1" type="ORF">MGYG_06572</name>
</gene>
<reference evidence="2" key="1">
    <citation type="journal article" date="2012" name="MBio">
        <title>Comparative genome analysis of Trichophyton rubrum and related dermatophytes reveals candidate genes involved in infection.</title>
        <authorList>
            <person name="Martinez D.A."/>
            <person name="Oliver B.G."/>
            <person name="Graeser Y."/>
            <person name="Goldberg J.M."/>
            <person name="Li W."/>
            <person name="Martinez-Rossi N.M."/>
            <person name="Monod M."/>
            <person name="Shelest E."/>
            <person name="Barton R.C."/>
            <person name="Birch E."/>
            <person name="Brakhage A.A."/>
            <person name="Chen Z."/>
            <person name="Gurr S.J."/>
            <person name="Heiman D."/>
            <person name="Heitman J."/>
            <person name="Kosti I."/>
            <person name="Rossi A."/>
            <person name="Saif S."/>
            <person name="Samalova M."/>
            <person name="Saunders C.W."/>
            <person name="Shea T."/>
            <person name="Summerbell R.C."/>
            <person name="Xu J."/>
            <person name="Young S."/>
            <person name="Zeng Q."/>
            <person name="Birren B.W."/>
            <person name="Cuomo C.A."/>
            <person name="White T.C."/>
        </authorList>
    </citation>
    <scope>NUCLEOTIDE SEQUENCE [LARGE SCALE GENOMIC DNA]</scope>
    <source>
        <strain evidence="2">ATCC MYA-4604 / CBS 118893</strain>
    </source>
</reference>
<dbReference type="VEuPathDB" id="FungiDB:MGYG_06572"/>
<accession>E4UZP5</accession>
<protein>
    <recommendedName>
        <fullName evidence="3">Methyltransferase type 11 domain-containing protein</fullName>
    </recommendedName>
</protein>
<dbReference type="SUPFAM" id="SSF53335">
    <property type="entry name" value="S-adenosyl-L-methionine-dependent methyltransferases"/>
    <property type="match status" value="1"/>
</dbReference>
<evidence type="ECO:0000313" key="2">
    <source>
        <dbReference type="Proteomes" id="UP000002669"/>
    </source>
</evidence>
<name>E4UZP5_ARTGP</name>
<dbReference type="GeneID" id="10027289"/>
<dbReference type="eggNOG" id="ENOG502SPBH">
    <property type="taxonomic scope" value="Eukaryota"/>
</dbReference>
<dbReference type="HOGENOM" id="CLU_010595_9_3_1"/>
<keyword evidence="2" id="KW-1185">Reference proteome</keyword>
<dbReference type="EMBL" id="DS989826">
    <property type="protein sequence ID" value="EFR03575.1"/>
    <property type="molecule type" value="Genomic_DNA"/>
</dbReference>
<dbReference type="InParanoid" id="E4UZP5"/>
<evidence type="ECO:0008006" key="3">
    <source>
        <dbReference type="Google" id="ProtNLM"/>
    </source>
</evidence>
<dbReference type="InterPro" id="IPR029063">
    <property type="entry name" value="SAM-dependent_MTases_sf"/>
</dbReference>
<dbReference type="RefSeq" id="XP_003172029.1">
    <property type="nucleotide sequence ID" value="XM_003171981.1"/>
</dbReference>
<dbReference type="STRING" id="535722.E4UZP5"/>